<name>A0ACC2UYJ4_9TREE</name>
<evidence type="ECO:0000313" key="1">
    <source>
        <dbReference type="EMBL" id="KAJ9092138.1"/>
    </source>
</evidence>
<organism evidence="1 2">
    <name type="scientific">Naganishia cerealis</name>
    <dbReference type="NCBI Taxonomy" id="610337"/>
    <lineage>
        <taxon>Eukaryota</taxon>
        <taxon>Fungi</taxon>
        <taxon>Dikarya</taxon>
        <taxon>Basidiomycota</taxon>
        <taxon>Agaricomycotina</taxon>
        <taxon>Tremellomycetes</taxon>
        <taxon>Filobasidiales</taxon>
        <taxon>Filobasidiaceae</taxon>
        <taxon>Naganishia</taxon>
    </lineage>
</organism>
<comment type="caution">
    <text evidence="1">The sequence shown here is derived from an EMBL/GenBank/DDBJ whole genome shotgun (WGS) entry which is preliminary data.</text>
</comment>
<accession>A0ACC2UYJ4</accession>
<sequence>MSHSRTPSSDYSSVPVDRVVQSVTNATKRLSQISTNTNLSAKKRKNQNRIGPWKLGRTLGRGLTGRVRLAKNIDTGKLAAVKIVPKSNFKKLENPKYRRLASPDGKDHLPYGIEREIIIMKLIAHPNIMGLYDVWENKNDLYLILEYIEGGELFDYLIKRGKLQEFEAVSYFKQIIHGIGYLHQLNICHRDLKPENLLLDFNKNIKIADFGMAALEIKEKLLETSCGSPHYASPEIVAGKNYHGAPSDIWSCGIILFALLTGHLPFDDENIRKLLLKVQNGKFLMPPDLSLEAKDLITKMLQVNPADRVTIDEILLHPLLKKYPEPLTSSTSYFDLKNVTFQPIELSKKIDREILKNLSVLFHNCDEQTIIKKLLSPAKCSEKVFYYLLMKYRNEHNAPQNYEEDTDMTASESKNSFPRSTSIVRITTTDPSTGSKYTTTTVQKIPPSNSIHSSKSRKNVLGNITNTHTNSPKNKSFTASTSFTKKKHAMSTRSSSRSLKTKSKSLLKRKPTGLLALENVENEEVKSKVTGTFGSSSLMNFEKECQDVFEKPVPQRRTSKNLSPIEKHERELAMRVHKQNEEREHRYLLEAQAKAKAEVAKLNAAKAAAARAEANEVERLNLERAKRAEKQAAVNKLSEPKTAKLARDGTVQKADRRSVTEPIHTPSLDPRTKNINSLLRAKSLASPSSYSSLRKGSINQNTTKVLQQLGVDLNPGKINESVKTSSSRHLSAYLQDAKVTQADRISLGDFNEIEKENVGPLPTILRSGSQKSVKSERSQRSSASQWSTDTKSRKPLSMPYKSLLGGIDETGKTLPSMSPPREPLLRKLADTTMRTLDSRRTGLIPNPRFSRFSFNGLLGNLNPSTISVNEFPSAPSQTIISNSLLRGNTVVKSPRTSELIHDKTLPSLPTGMLKKSSTNLLGLGIDLKSNNSRHNSIAEKSRSRQMSQHHSRQASSGSYEPNHSQFVSVHLGDTVVEETHIHSDEDSQNTILGDESQPSFTEEKGGMETDISNFDIISSRTAEIGALNKSRPSLIDNLLDVSRHEDADSDKTTIKSLYKDYERIYGDERSISHHATKKTVDQDEYSRRKSSLNYDVLDKSGASYSRSATLNELEVEAAEQEANDGFEHDGYEPTIDDQAATGFGQDNEYEQAANDLQEERAPTRASTQVFSTLDRLVDDKEKASLKEREPEQNIDESGAAKDVGRYSTIIRRMSLKPKREAPKPPLASDIESKGHHRLPRFSVQSKIYTSDDNGPKAESKGWFRKLIDSIGSRNKPAKSTIKNIAQYNKKIQILDSKLSASELMRVIRNTLEMKRIEGSVSKVNIDEEFGLINGTIPAKFTGGRKLKFRIEIMDLVNASSLHVENLRGPTRSFKNLVNIIKFIVEQEEQAYDRQNGYEFSGNRVSTAKVN</sequence>
<evidence type="ECO:0000313" key="2">
    <source>
        <dbReference type="Proteomes" id="UP001241377"/>
    </source>
</evidence>
<dbReference type="EMBL" id="JASBWR010000138">
    <property type="protein sequence ID" value="KAJ9092138.1"/>
    <property type="molecule type" value="Genomic_DNA"/>
</dbReference>
<protein>
    <submittedName>
        <fullName evidence="1">Uncharacterized protein</fullName>
    </submittedName>
</protein>
<gene>
    <name evidence="1" type="ORF">QFC19_008796</name>
</gene>
<keyword evidence="2" id="KW-1185">Reference proteome</keyword>
<reference evidence="1" key="1">
    <citation type="submission" date="2023-04" db="EMBL/GenBank/DDBJ databases">
        <title>Draft Genome sequencing of Naganishia species isolated from polar environments using Oxford Nanopore Technology.</title>
        <authorList>
            <person name="Leo P."/>
            <person name="Venkateswaran K."/>
        </authorList>
    </citation>
    <scope>NUCLEOTIDE SEQUENCE</scope>
    <source>
        <strain evidence="1">MNA-CCFEE 5261</strain>
    </source>
</reference>
<dbReference type="Proteomes" id="UP001241377">
    <property type="component" value="Unassembled WGS sequence"/>
</dbReference>
<proteinExistence type="predicted"/>